<comment type="caution">
    <text evidence="2">The sequence shown here is derived from an EMBL/GenBank/DDBJ whole genome shotgun (WGS) entry which is preliminary data.</text>
</comment>
<feature type="non-terminal residue" evidence="2">
    <location>
        <position position="254"/>
    </location>
</feature>
<dbReference type="AlphaFoldDB" id="X0TR62"/>
<name>X0TR62_9ZZZZ</name>
<reference evidence="2" key="1">
    <citation type="journal article" date="2014" name="Front. Microbiol.">
        <title>High frequency of phylogenetically diverse reductive dehalogenase-homologous genes in deep subseafloor sedimentary metagenomes.</title>
        <authorList>
            <person name="Kawai M."/>
            <person name="Futagami T."/>
            <person name="Toyoda A."/>
            <person name="Takaki Y."/>
            <person name="Nishi S."/>
            <person name="Hori S."/>
            <person name="Arai W."/>
            <person name="Tsubouchi T."/>
            <person name="Morono Y."/>
            <person name="Uchiyama I."/>
            <person name="Ito T."/>
            <person name="Fujiyama A."/>
            <person name="Inagaki F."/>
            <person name="Takami H."/>
        </authorList>
    </citation>
    <scope>NUCLEOTIDE SEQUENCE</scope>
    <source>
        <strain evidence="2">Expedition CK06-06</strain>
    </source>
</reference>
<feature type="region of interest" description="Disordered" evidence="1">
    <location>
        <begin position="229"/>
        <end position="254"/>
    </location>
</feature>
<sequence>MIISGCDDFRSWGKDVPFSVAKDITYTPSPAQQWNRNQVSVPLKDRAITIEAPKAETYSEELSSGIAQINSANSGRTLYQNEYGKEVAKNATPFISSDKVYNKNQIQPVNAGIKIRAPIILTEDEIFKGARNVVKSKLEQALKGNLNLEGYIKICDTMVKLVKTPADKVWWESALARLNRHRTRMLIYERQGRDTTTPFIDNQIETLKSEIDEKLLSSNMLNLLNPLLAPPGAPPGVPPPGAPPPPPGGVPPAG</sequence>
<protein>
    <submittedName>
        <fullName evidence="2">Uncharacterized protein</fullName>
    </submittedName>
</protein>
<evidence type="ECO:0000313" key="2">
    <source>
        <dbReference type="EMBL" id="GAF78615.1"/>
    </source>
</evidence>
<accession>X0TR62</accession>
<gene>
    <name evidence="2" type="ORF">S01H1_13777</name>
</gene>
<evidence type="ECO:0000256" key="1">
    <source>
        <dbReference type="SAM" id="MobiDB-lite"/>
    </source>
</evidence>
<dbReference type="EMBL" id="BARS01007122">
    <property type="protein sequence ID" value="GAF78615.1"/>
    <property type="molecule type" value="Genomic_DNA"/>
</dbReference>
<proteinExistence type="predicted"/>
<organism evidence="2">
    <name type="scientific">marine sediment metagenome</name>
    <dbReference type="NCBI Taxonomy" id="412755"/>
    <lineage>
        <taxon>unclassified sequences</taxon>
        <taxon>metagenomes</taxon>
        <taxon>ecological metagenomes</taxon>
    </lineage>
</organism>